<evidence type="ECO:0000256" key="4">
    <source>
        <dbReference type="ARBA" id="ARBA00022777"/>
    </source>
</evidence>
<dbReference type="InterPro" id="IPR036890">
    <property type="entry name" value="HATPase_C_sf"/>
</dbReference>
<dbReference type="EC" id="2.7.13.3" evidence="2"/>
<evidence type="ECO:0000256" key="1">
    <source>
        <dbReference type="ARBA" id="ARBA00000085"/>
    </source>
</evidence>
<dbReference type="PANTHER" id="PTHR24421">
    <property type="entry name" value="NITRATE/NITRITE SENSOR PROTEIN NARX-RELATED"/>
    <property type="match status" value="1"/>
</dbReference>
<keyword evidence="4" id="KW-0418">Kinase</keyword>
<evidence type="ECO:0000256" key="2">
    <source>
        <dbReference type="ARBA" id="ARBA00012438"/>
    </source>
</evidence>
<dbReference type="CDD" id="cd16917">
    <property type="entry name" value="HATPase_UhpB-NarQ-NarX-like"/>
    <property type="match status" value="1"/>
</dbReference>
<keyword evidence="3" id="KW-0808">Transferase</keyword>
<protein>
    <recommendedName>
        <fullName evidence="2">histidine kinase</fullName>
        <ecNumber evidence="2">2.7.13.3</ecNumber>
    </recommendedName>
</protein>
<evidence type="ECO:0000256" key="3">
    <source>
        <dbReference type="ARBA" id="ARBA00022679"/>
    </source>
</evidence>
<evidence type="ECO:0000313" key="9">
    <source>
        <dbReference type="Proteomes" id="UP001276150"/>
    </source>
</evidence>
<organism evidence="8 9">
    <name type="scientific">Deinococcus arenicola</name>
    <dbReference type="NCBI Taxonomy" id="2994950"/>
    <lineage>
        <taxon>Bacteria</taxon>
        <taxon>Thermotogati</taxon>
        <taxon>Deinococcota</taxon>
        <taxon>Deinococci</taxon>
        <taxon>Deinococcales</taxon>
        <taxon>Deinococcaceae</taxon>
        <taxon>Deinococcus</taxon>
    </lineage>
</organism>
<feature type="region of interest" description="Disordered" evidence="6">
    <location>
        <begin position="47"/>
        <end position="70"/>
    </location>
</feature>
<name>A0ABU4DUX4_9DEIO</name>
<reference evidence="8 9" key="1">
    <citation type="submission" date="2022-11" db="EMBL/GenBank/DDBJ databases">
        <title>Deinococcus ZS9-10, Low Temperature and Draught-tolerating, UV-resistant Bacteria from Continental Antarctica.</title>
        <authorList>
            <person name="Cheng L."/>
        </authorList>
    </citation>
    <scope>NUCLEOTIDE SEQUENCE [LARGE SCALE GENOMIC DNA]</scope>
    <source>
        <strain evidence="8 9">ZS9-10</strain>
    </source>
</reference>
<proteinExistence type="predicted"/>
<keyword evidence="9" id="KW-1185">Reference proteome</keyword>
<evidence type="ECO:0000313" key="8">
    <source>
        <dbReference type="EMBL" id="MDV6376183.1"/>
    </source>
</evidence>
<evidence type="ECO:0000256" key="5">
    <source>
        <dbReference type="ARBA" id="ARBA00023012"/>
    </source>
</evidence>
<keyword evidence="5" id="KW-0902">Two-component regulatory system</keyword>
<dbReference type="PANTHER" id="PTHR24421:SF10">
    <property type="entry name" value="NITRATE_NITRITE SENSOR PROTEIN NARQ"/>
    <property type="match status" value="1"/>
</dbReference>
<evidence type="ECO:0000256" key="6">
    <source>
        <dbReference type="SAM" id="MobiDB-lite"/>
    </source>
</evidence>
<dbReference type="Gene3D" id="3.30.565.10">
    <property type="entry name" value="Histidine kinase-like ATPase, C-terminal domain"/>
    <property type="match status" value="1"/>
</dbReference>
<dbReference type="Pfam" id="PF02518">
    <property type="entry name" value="HATPase_c"/>
    <property type="match status" value="1"/>
</dbReference>
<gene>
    <name evidence="8" type="ORF">ORD21_16430</name>
</gene>
<dbReference type="Proteomes" id="UP001276150">
    <property type="component" value="Unassembled WGS sequence"/>
</dbReference>
<dbReference type="SUPFAM" id="SSF55874">
    <property type="entry name" value="ATPase domain of HSP90 chaperone/DNA topoisomerase II/histidine kinase"/>
    <property type="match status" value="1"/>
</dbReference>
<sequence length="102" mass="11254">MPSAHQLALYRGLQETLTNALKHAPEQPSTARLYREGAWLHLSVRNGLSPTHSSKVETRQPPRRGGLGLDGLRSRFEALGGSVQATRTQEVFEVCLTLPLTH</sequence>
<comment type="catalytic activity">
    <reaction evidence="1">
        <text>ATP + protein L-histidine = ADP + protein N-phospho-L-histidine.</text>
        <dbReference type="EC" id="2.7.13.3"/>
    </reaction>
</comment>
<dbReference type="InterPro" id="IPR003594">
    <property type="entry name" value="HATPase_dom"/>
</dbReference>
<evidence type="ECO:0000259" key="7">
    <source>
        <dbReference type="Pfam" id="PF02518"/>
    </source>
</evidence>
<dbReference type="EMBL" id="JAPMIV010000049">
    <property type="protein sequence ID" value="MDV6376183.1"/>
    <property type="molecule type" value="Genomic_DNA"/>
</dbReference>
<accession>A0ABU4DUX4</accession>
<dbReference type="RefSeq" id="WP_317641536.1">
    <property type="nucleotide sequence ID" value="NZ_JAPMIV010000049.1"/>
</dbReference>
<dbReference type="InterPro" id="IPR050482">
    <property type="entry name" value="Sensor_HK_TwoCompSys"/>
</dbReference>
<feature type="domain" description="Histidine kinase/HSP90-like ATPase" evidence="7">
    <location>
        <begin position="6"/>
        <end position="101"/>
    </location>
</feature>
<comment type="caution">
    <text evidence="8">The sequence shown here is derived from an EMBL/GenBank/DDBJ whole genome shotgun (WGS) entry which is preliminary data.</text>
</comment>